<evidence type="ECO:0000256" key="1">
    <source>
        <dbReference type="SAM" id="MobiDB-lite"/>
    </source>
</evidence>
<comment type="caution">
    <text evidence="2">The sequence shown here is derived from an EMBL/GenBank/DDBJ whole genome shotgun (WGS) entry which is preliminary data.</text>
</comment>
<proteinExistence type="predicted"/>
<keyword evidence="3" id="KW-1185">Reference proteome</keyword>
<evidence type="ECO:0000313" key="2">
    <source>
        <dbReference type="EMBL" id="GAA4629874.1"/>
    </source>
</evidence>
<reference evidence="3" key="1">
    <citation type="journal article" date="2019" name="Int. J. Syst. Evol. Microbiol.">
        <title>The Global Catalogue of Microorganisms (GCM) 10K type strain sequencing project: providing services to taxonomists for standard genome sequencing and annotation.</title>
        <authorList>
            <consortium name="The Broad Institute Genomics Platform"/>
            <consortium name="The Broad Institute Genome Sequencing Center for Infectious Disease"/>
            <person name="Wu L."/>
            <person name="Ma J."/>
        </authorList>
    </citation>
    <scope>NUCLEOTIDE SEQUENCE [LARGE SCALE GENOMIC DNA]</scope>
    <source>
        <strain evidence="3">JCM 17939</strain>
    </source>
</reference>
<dbReference type="EMBL" id="BAABHK010000007">
    <property type="protein sequence ID" value="GAA4629874.1"/>
    <property type="molecule type" value="Genomic_DNA"/>
</dbReference>
<protein>
    <recommendedName>
        <fullName evidence="4">Lipoprotein</fullName>
    </recommendedName>
</protein>
<feature type="compositionally biased region" description="Low complexity" evidence="1">
    <location>
        <begin position="45"/>
        <end position="67"/>
    </location>
</feature>
<feature type="region of interest" description="Disordered" evidence="1">
    <location>
        <begin position="45"/>
        <end position="77"/>
    </location>
</feature>
<name>A0ABP8UH87_9ACTN</name>
<sequence>MLPSGEVTPRRAGLPRHTCRSLTVIAAAAVLAGCARGGHGSVGGAPTTPAGTSTTPAATSSAPAATPASPPLTPRSTANRNALKACKSGRCEVKVTHGAEIPVDARRFKVGTIRVGSIEDHQVSLTIALPTAENRFDCQSDEGCDSSVVGGTGESPGTGYVTAHAGAVITVNRLVIQVVSVANGSAVLRLKQA</sequence>
<organism evidence="2 3">
    <name type="scientific">Actinoallomurus vinaceus</name>
    <dbReference type="NCBI Taxonomy" id="1080074"/>
    <lineage>
        <taxon>Bacteria</taxon>
        <taxon>Bacillati</taxon>
        <taxon>Actinomycetota</taxon>
        <taxon>Actinomycetes</taxon>
        <taxon>Streptosporangiales</taxon>
        <taxon>Thermomonosporaceae</taxon>
        <taxon>Actinoallomurus</taxon>
    </lineage>
</organism>
<accession>A0ABP8UH87</accession>
<gene>
    <name evidence="2" type="ORF">GCM10023196_052980</name>
</gene>
<evidence type="ECO:0000313" key="3">
    <source>
        <dbReference type="Proteomes" id="UP001501442"/>
    </source>
</evidence>
<evidence type="ECO:0008006" key="4">
    <source>
        <dbReference type="Google" id="ProtNLM"/>
    </source>
</evidence>
<dbReference type="Proteomes" id="UP001501442">
    <property type="component" value="Unassembled WGS sequence"/>
</dbReference>